<feature type="signal peptide" evidence="2">
    <location>
        <begin position="1"/>
        <end position="22"/>
    </location>
</feature>
<gene>
    <name evidence="4" type="ORF">SH580_11265</name>
</gene>
<dbReference type="Gene3D" id="3.10.310.50">
    <property type="match status" value="1"/>
</dbReference>
<evidence type="ECO:0000256" key="2">
    <source>
        <dbReference type="SAM" id="SignalP"/>
    </source>
</evidence>
<dbReference type="PANTHER" id="PTHR30373:SF2">
    <property type="entry name" value="UPF0603 PROTEIN YGCG"/>
    <property type="match status" value="1"/>
</dbReference>
<proteinExistence type="predicted"/>
<dbReference type="PANTHER" id="PTHR30373">
    <property type="entry name" value="UPF0603 PROTEIN YGCG"/>
    <property type="match status" value="1"/>
</dbReference>
<feature type="chain" id="PRO_5047510632" evidence="2">
    <location>
        <begin position="23"/>
        <end position="270"/>
    </location>
</feature>
<evidence type="ECO:0000313" key="5">
    <source>
        <dbReference type="Proteomes" id="UP001324993"/>
    </source>
</evidence>
<evidence type="ECO:0000313" key="4">
    <source>
        <dbReference type="EMBL" id="WPJ94012.1"/>
    </source>
</evidence>
<dbReference type="Pfam" id="PF04536">
    <property type="entry name" value="TPM_phosphatase"/>
    <property type="match status" value="1"/>
</dbReference>
<keyword evidence="1" id="KW-0812">Transmembrane</keyword>
<protein>
    <submittedName>
        <fullName evidence="4">TPM domain-containing protein</fullName>
    </submittedName>
</protein>
<accession>A0ABZ0RGE8</accession>
<name>A0ABZ0RGE8_9BACT</name>
<reference evidence="4 5" key="1">
    <citation type="submission" date="2023-11" db="EMBL/GenBank/DDBJ databases">
        <title>Coraliomargarita sp. nov., isolated from marine algae.</title>
        <authorList>
            <person name="Lee J.K."/>
            <person name="Baek J.H."/>
            <person name="Kim J.M."/>
            <person name="Choi D.G."/>
            <person name="Jeon C.O."/>
        </authorList>
    </citation>
    <scope>NUCLEOTIDE SEQUENCE [LARGE SCALE GENOMIC DNA]</scope>
    <source>
        <strain evidence="4 5">J2-16</strain>
    </source>
</reference>
<keyword evidence="5" id="KW-1185">Reference proteome</keyword>
<feature type="transmembrane region" description="Helical" evidence="1">
    <location>
        <begin position="190"/>
        <end position="208"/>
    </location>
</feature>
<evidence type="ECO:0000256" key="1">
    <source>
        <dbReference type="SAM" id="Phobius"/>
    </source>
</evidence>
<dbReference type="Proteomes" id="UP001324993">
    <property type="component" value="Chromosome"/>
</dbReference>
<keyword evidence="2" id="KW-0732">Signal</keyword>
<sequence length="270" mass="28624">MYRRILILLCGWALLLSTPLSAATSEQLIAQLEPTGSITDRANLLSSNTEQRLRGILDGLRAKTGASLVVVTLPSMQGGQIDDFTNRLFEKWGVGEAGKDNGVMLLIAVKERKMRIEVGYGLEGVIPDGRAGQIRDQYVLAYFKQNQMEKGVEAGALALANIVAKHYGVELAQQATRPQSSKRDRDRNNPLVFIFFSLFVVFVIYSAIRNQGGGGGGGYGGRRYGRRRYYGGGGYYGGSSSRGGFGGGGGFSSGGFGGGMSGGGGASGGW</sequence>
<keyword evidence="1" id="KW-0472">Membrane</keyword>
<dbReference type="EMBL" id="CP138858">
    <property type="protein sequence ID" value="WPJ94012.1"/>
    <property type="molecule type" value="Genomic_DNA"/>
</dbReference>
<feature type="domain" description="TPM" evidence="3">
    <location>
        <begin position="38"/>
        <end position="161"/>
    </location>
</feature>
<organism evidence="4 5">
    <name type="scientific">Coraliomargarita algicola</name>
    <dbReference type="NCBI Taxonomy" id="3092156"/>
    <lineage>
        <taxon>Bacteria</taxon>
        <taxon>Pseudomonadati</taxon>
        <taxon>Verrucomicrobiota</taxon>
        <taxon>Opitutia</taxon>
        <taxon>Puniceicoccales</taxon>
        <taxon>Coraliomargaritaceae</taxon>
        <taxon>Coraliomargarita</taxon>
    </lineage>
</organism>
<dbReference type="RefSeq" id="WP_319830976.1">
    <property type="nucleotide sequence ID" value="NZ_CP138858.1"/>
</dbReference>
<keyword evidence="1" id="KW-1133">Transmembrane helix</keyword>
<evidence type="ECO:0000259" key="3">
    <source>
        <dbReference type="Pfam" id="PF04536"/>
    </source>
</evidence>
<dbReference type="InterPro" id="IPR007621">
    <property type="entry name" value="TPM_dom"/>
</dbReference>